<dbReference type="InterPro" id="IPR050312">
    <property type="entry name" value="IolE/XylAMocC-like"/>
</dbReference>
<dbReference type="InterPro" id="IPR013022">
    <property type="entry name" value="Xyl_isomerase-like_TIM-brl"/>
</dbReference>
<dbReference type="InterPro" id="IPR036237">
    <property type="entry name" value="Xyl_isomerase-like_sf"/>
</dbReference>
<dbReference type="EMBL" id="VSSQ01000054">
    <property type="protein sequence ID" value="MPL70745.1"/>
    <property type="molecule type" value="Genomic_DNA"/>
</dbReference>
<name>A0A644TV33_9ZZZZ</name>
<dbReference type="Pfam" id="PF01261">
    <property type="entry name" value="AP_endonuc_2"/>
    <property type="match status" value="1"/>
</dbReference>
<dbReference type="PANTHER" id="PTHR12110">
    <property type="entry name" value="HYDROXYPYRUVATE ISOMERASE"/>
    <property type="match status" value="1"/>
</dbReference>
<protein>
    <recommendedName>
        <fullName evidence="1">Xylose isomerase-like TIM barrel domain-containing protein</fullName>
    </recommendedName>
</protein>
<comment type="caution">
    <text evidence="2">The sequence shown here is derived from an EMBL/GenBank/DDBJ whole genome shotgun (WGS) entry which is preliminary data.</text>
</comment>
<dbReference type="AlphaFoldDB" id="A0A644TV33"/>
<dbReference type="Gene3D" id="3.20.20.150">
    <property type="entry name" value="Divalent-metal-dependent TIM barrel enzymes"/>
    <property type="match status" value="1"/>
</dbReference>
<evidence type="ECO:0000259" key="1">
    <source>
        <dbReference type="Pfam" id="PF01261"/>
    </source>
</evidence>
<dbReference type="PANTHER" id="PTHR12110:SF53">
    <property type="entry name" value="BLR5974 PROTEIN"/>
    <property type="match status" value="1"/>
</dbReference>
<evidence type="ECO:0000313" key="2">
    <source>
        <dbReference type="EMBL" id="MPL70745.1"/>
    </source>
</evidence>
<reference evidence="2" key="1">
    <citation type="submission" date="2019-08" db="EMBL/GenBank/DDBJ databases">
        <authorList>
            <person name="Kucharzyk K."/>
            <person name="Murdoch R.W."/>
            <person name="Higgins S."/>
            <person name="Loffler F."/>
        </authorList>
    </citation>
    <scope>NUCLEOTIDE SEQUENCE</scope>
</reference>
<accession>A0A644TV33</accession>
<dbReference type="SUPFAM" id="SSF51658">
    <property type="entry name" value="Xylose isomerase-like"/>
    <property type="match status" value="1"/>
</dbReference>
<feature type="domain" description="Xylose isomerase-like TIM barrel" evidence="1">
    <location>
        <begin position="22"/>
        <end position="275"/>
    </location>
</feature>
<organism evidence="2">
    <name type="scientific">bioreactor metagenome</name>
    <dbReference type="NCBI Taxonomy" id="1076179"/>
    <lineage>
        <taxon>unclassified sequences</taxon>
        <taxon>metagenomes</taxon>
        <taxon>ecological metagenomes</taxon>
    </lineage>
</organism>
<gene>
    <name evidence="2" type="ORF">SDC9_16506</name>
</gene>
<proteinExistence type="predicted"/>
<sequence>MKELGLLIKITDRDSIETMLNRVAEFGFSNCQVSTYVPELLTRETAETIKAICARKKIEITMMWVGWPGRCEWNFVGGPDTVGIVPLKYRAERVAIIKRGSDFAKMLGVGLVASHAGFIPENMSDPLYPGVVEALRELALHCANNGQTLCFETGQETPVTLLRTLEDVGTGNLGVNLDPANLIMYGKGNPVDALKVIGRYVKGIHIKDGKYPTDGKELGVEVPLGQGDVDFPKFFAGLEALGYKGAYTLEIELDRRVKEETPKEAIEAATAYLRSVLG</sequence>